<dbReference type="Pfam" id="PF05383">
    <property type="entry name" value="La"/>
    <property type="match status" value="1"/>
</dbReference>
<comment type="caution">
    <text evidence="6">The sequence shown here is derived from an EMBL/GenBank/DDBJ whole genome shotgun (WGS) entry which is preliminary data.</text>
</comment>
<feature type="compositionally biased region" description="Polar residues" evidence="4">
    <location>
        <begin position="128"/>
        <end position="139"/>
    </location>
</feature>
<dbReference type="GO" id="GO:0005829">
    <property type="term" value="C:cytosol"/>
    <property type="evidence" value="ECO:0007669"/>
    <property type="project" value="TreeGrafter"/>
</dbReference>
<organism evidence="6 7">
    <name type="scientific">Mortierella polycephala</name>
    <dbReference type="NCBI Taxonomy" id="41804"/>
    <lineage>
        <taxon>Eukaryota</taxon>
        <taxon>Fungi</taxon>
        <taxon>Fungi incertae sedis</taxon>
        <taxon>Mucoromycota</taxon>
        <taxon>Mortierellomycotina</taxon>
        <taxon>Mortierellomycetes</taxon>
        <taxon>Mortierellales</taxon>
        <taxon>Mortierellaceae</taxon>
        <taxon>Mortierella</taxon>
    </lineage>
</organism>
<dbReference type="PANTHER" id="PTHR22792">
    <property type="entry name" value="LUPUS LA PROTEIN-RELATED"/>
    <property type="match status" value="1"/>
</dbReference>
<dbReference type="SUPFAM" id="SSF46785">
    <property type="entry name" value="Winged helix' DNA-binding domain"/>
    <property type="match status" value="1"/>
</dbReference>
<dbReference type="InterPro" id="IPR035979">
    <property type="entry name" value="RBD_domain_sf"/>
</dbReference>
<dbReference type="SUPFAM" id="SSF54928">
    <property type="entry name" value="RNA-binding domain, RBD"/>
    <property type="match status" value="1"/>
</dbReference>
<dbReference type="Proteomes" id="UP000726737">
    <property type="component" value="Unassembled WGS sequence"/>
</dbReference>
<feature type="region of interest" description="Disordered" evidence="4">
    <location>
        <begin position="1"/>
        <end position="78"/>
    </location>
</feature>
<dbReference type="Gene3D" id="1.10.10.10">
    <property type="entry name" value="Winged helix-like DNA-binding domain superfamily/Winged helix DNA-binding domain"/>
    <property type="match status" value="1"/>
</dbReference>
<dbReference type="AlphaFoldDB" id="A0A9P6UA73"/>
<dbReference type="InterPro" id="IPR012677">
    <property type="entry name" value="Nucleotide-bd_a/b_plait_sf"/>
</dbReference>
<dbReference type="EMBL" id="JAAAJA010000026">
    <property type="protein sequence ID" value="KAG0265846.1"/>
    <property type="molecule type" value="Genomic_DNA"/>
</dbReference>
<keyword evidence="1" id="KW-0597">Phosphoprotein</keyword>
<evidence type="ECO:0000256" key="2">
    <source>
        <dbReference type="ARBA" id="ARBA00022884"/>
    </source>
</evidence>
<dbReference type="Gene3D" id="3.30.70.330">
    <property type="match status" value="1"/>
</dbReference>
<keyword evidence="2 3" id="KW-0694">RNA-binding</keyword>
<dbReference type="SMART" id="SM00715">
    <property type="entry name" value="LA"/>
    <property type="match status" value="1"/>
</dbReference>
<keyword evidence="7" id="KW-1185">Reference proteome</keyword>
<feature type="compositionally biased region" description="Polar residues" evidence="4">
    <location>
        <begin position="58"/>
        <end position="78"/>
    </location>
</feature>
<dbReference type="GO" id="GO:0003723">
    <property type="term" value="F:RNA binding"/>
    <property type="evidence" value="ECO:0007669"/>
    <property type="project" value="UniProtKB-UniRule"/>
</dbReference>
<accession>A0A9P6UA73</accession>
<dbReference type="PANTHER" id="PTHR22792:SF132">
    <property type="entry name" value="LA-RELATED PROTEIN 1"/>
    <property type="match status" value="1"/>
</dbReference>
<feature type="region of interest" description="Disordered" evidence="4">
    <location>
        <begin position="125"/>
        <end position="149"/>
    </location>
</feature>
<proteinExistence type="predicted"/>
<gene>
    <name evidence="6" type="primary">LARP4B</name>
    <name evidence="6" type="ORF">BG011_003997</name>
</gene>
<dbReference type="GO" id="GO:0045727">
    <property type="term" value="P:positive regulation of translation"/>
    <property type="evidence" value="ECO:0007669"/>
    <property type="project" value="TreeGrafter"/>
</dbReference>
<dbReference type="Pfam" id="PF26088">
    <property type="entry name" value="RRM_LARP4"/>
    <property type="match status" value="1"/>
</dbReference>
<name>A0A9P6UA73_9FUNG</name>
<dbReference type="GO" id="GO:0010494">
    <property type="term" value="C:cytoplasmic stress granule"/>
    <property type="evidence" value="ECO:0007669"/>
    <property type="project" value="TreeGrafter"/>
</dbReference>
<reference evidence="6" key="1">
    <citation type="journal article" date="2020" name="Fungal Divers.">
        <title>Resolving the Mortierellaceae phylogeny through synthesis of multi-gene phylogenetics and phylogenomics.</title>
        <authorList>
            <person name="Vandepol N."/>
            <person name="Liber J."/>
            <person name="Desiro A."/>
            <person name="Na H."/>
            <person name="Kennedy M."/>
            <person name="Barry K."/>
            <person name="Grigoriev I.V."/>
            <person name="Miller A.N."/>
            <person name="O'Donnell K."/>
            <person name="Stajich J.E."/>
            <person name="Bonito G."/>
        </authorList>
    </citation>
    <scope>NUCLEOTIDE SEQUENCE</scope>
    <source>
        <strain evidence="6">KOD948</strain>
    </source>
</reference>
<dbReference type="InterPro" id="IPR058699">
    <property type="entry name" value="RRM_LARP4/4B"/>
</dbReference>
<evidence type="ECO:0000256" key="1">
    <source>
        <dbReference type="ARBA" id="ARBA00022553"/>
    </source>
</evidence>
<sequence length="411" mass="45712">MDTFSHRPATGMTYSSSNESELRESANVNTHRANGLSNTGIRSKSNHSGPTYFPNYQMRPNQSGSSQYNENNGGLLTNSEIPLHQQSALAMPWAYASSSMVPAMTTPPPVHSPHVTNEHQANFEADLSRSSTSPMQSLAPQMGAGAHNSQDLGRDNLREQLEWYFSARNLATDTYLVSKMTADHWVPIAVIAEFNKIKQMTNIIQDIVDALRRSSKVTVDETGTMVKAIEVDRPRTTLILRDLSEDTKQEEIETFFKSANYPAKFITREVVGNMWFVEFATAEDAMAMLLYTRGRHIRDVPIAARLKSNTVLTGPDSNTSIMGLIDSIHASRKIASNARMRPRQDLGGTATLDSVLSQGAQWEMLLRHAMVINPGGTNTILRVHMTLIHENAATNFHARTHLEPCREFVQV</sequence>
<evidence type="ECO:0000313" key="6">
    <source>
        <dbReference type="EMBL" id="KAG0265846.1"/>
    </source>
</evidence>
<evidence type="ECO:0000256" key="3">
    <source>
        <dbReference type="PROSITE-ProRule" id="PRU00332"/>
    </source>
</evidence>
<dbReference type="InterPro" id="IPR045180">
    <property type="entry name" value="La_dom_prot"/>
</dbReference>
<evidence type="ECO:0000259" key="5">
    <source>
        <dbReference type="PROSITE" id="PS50961"/>
    </source>
</evidence>
<protein>
    <submittedName>
        <fullName evidence="6">La- protein 4B</fullName>
    </submittedName>
</protein>
<dbReference type="PROSITE" id="PS50961">
    <property type="entry name" value="HTH_LA"/>
    <property type="match status" value="1"/>
</dbReference>
<dbReference type="InterPro" id="IPR006630">
    <property type="entry name" value="La_HTH"/>
</dbReference>
<evidence type="ECO:0000313" key="7">
    <source>
        <dbReference type="Proteomes" id="UP000726737"/>
    </source>
</evidence>
<dbReference type="OrthoDB" id="340227at2759"/>
<dbReference type="InterPro" id="IPR036388">
    <property type="entry name" value="WH-like_DNA-bd_sf"/>
</dbReference>
<feature type="compositionally biased region" description="Polar residues" evidence="4">
    <location>
        <begin position="26"/>
        <end position="49"/>
    </location>
</feature>
<dbReference type="CDD" id="cd07323">
    <property type="entry name" value="LAM"/>
    <property type="match status" value="1"/>
</dbReference>
<feature type="domain" description="HTH La-type RNA-binding" evidence="5">
    <location>
        <begin position="147"/>
        <end position="237"/>
    </location>
</feature>
<evidence type="ECO:0000256" key="4">
    <source>
        <dbReference type="SAM" id="MobiDB-lite"/>
    </source>
</evidence>
<dbReference type="InterPro" id="IPR036390">
    <property type="entry name" value="WH_DNA-bd_sf"/>
</dbReference>